<dbReference type="Gramene" id="TraesJUL2D03G01134830.1">
    <property type="protein sequence ID" value="TraesJUL2D03G01134830.1"/>
    <property type="gene ID" value="TraesJUL2D03G01134830"/>
</dbReference>
<reference evidence="5" key="2">
    <citation type="submission" date="2018-10" db="UniProtKB">
        <authorList>
            <consortium name="EnsemblPlants"/>
        </authorList>
    </citation>
    <scope>IDENTIFICATION</scope>
</reference>
<dbReference type="InterPro" id="IPR035669">
    <property type="entry name" value="SGNH_plant_lipase-like"/>
</dbReference>
<dbReference type="AlphaFoldDB" id="A0A3B6DBV2"/>
<evidence type="ECO:0000313" key="5">
    <source>
        <dbReference type="EnsemblPlants" id="TraesCS2D02G150100.1"/>
    </source>
</evidence>
<dbReference type="Gramene" id="TraesLDM2D03G01129630.1">
    <property type="protein sequence ID" value="TraesLDM2D03G01129630.1"/>
    <property type="gene ID" value="TraesLDM2D03G01129630"/>
</dbReference>
<dbReference type="OrthoDB" id="1600564at2759"/>
<sequence length="442" mass="48575">MLVASVGRSAKPIHIIQELGSCVSVSLARDRNHYFPSIHHNGGGVDSAWAARGGGRSSCAVRRHDGVGIGVPCACEPEPPLLQASIQLWRLSHRHRQLNGQLHSAGPRPKAAYGETFFGRPTGRWSDGRLVVDFILERLGFPYWPAYLQAAAGKSPAKEFLYGTNFAVTAATALSQDFFIKKNLSIDLRPRIPLYSLGVQIGWFKKVLATLGTTDQERKEVMESSLFLVGKIGVNDYHHPFLQNKTLEWVRPLVPQVIRSIALSIEALFELGAKTMYVPGIFPLGCTPQYLVLFPGDDRDPATGCLRWLNDLIVIHNHMLKAKLDELRRRHPGVSITYVDSYDNVLGLISKPVENGFGVETVLEACYPLLSLGPAAAVPCSDPSRYVSFDGLHMTEAAYKIMASGLLDGPFATPHIMSTCNHTSRPACVHPKKPACVHLKKN</sequence>
<evidence type="ECO:0000256" key="1">
    <source>
        <dbReference type="ARBA" id="ARBA00008668"/>
    </source>
</evidence>
<keyword evidence="2" id="KW-0732">Signal</keyword>
<keyword evidence="6" id="KW-1185">Reference proteome</keyword>
<dbReference type="InterPro" id="IPR036514">
    <property type="entry name" value="SGNH_hydro_sf"/>
</dbReference>
<organism evidence="5">
    <name type="scientific">Triticum aestivum</name>
    <name type="common">Wheat</name>
    <dbReference type="NCBI Taxonomy" id="4565"/>
    <lineage>
        <taxon>Eukaryota</taxon>
        <taxon>Viridiplantae</taxon>
        <taxon>Streptophyta</taxon>
        <taxon>Embryophyta</taxon>
        <taxon>Tracheophyta</taxon>
        <taxon>Spermatophyta</taxon>
        <taxon>Magnoliopsida</taxon>
        <taxon>Liliopsida</taxon>
        <taxon>Poales</taxon>
        <taxon>Poaceae</taxon>
        <taxon>BOP clade</taxon>
        <taxon>Pooideae</taxon>
        <taxon>Triticodae</taxon>
        <taxon>Triticeae</taxon>
        <taxon>Triticinae</taxon>
        <taxon>Triticum</taxon>
    </lineage>
</organism>
<dbReference type="GO" id="GO:0016788">
    <property type="term" value="F:hydrolase activity, acting on ester bonds"/>
    <property type="evidence" value="ECO:0007669"/>
    <property type="project" value="InterPro"/>
</dbReference>
<dbReference type="CDD" id="cd01837">
    <property type="entry name" value="SGNH_plant_lipase_like"/>
    <property type="match status" value="1"/>
</dbReference>
<dbReference type="PaxDb" id="4565-Traes_2DS_0197D8144.1"/>
<keyword evidence="3" id="KW-0378">Hydrolase</keyword>
<keyword evidence="4" id="KW-0325">Glycoprotein</keyword>
<evidence type="ECO:0008006" key="7">
    <source>
        <dbReference type="Google" id="ProtNLM"/>
    </source>
</evidence>
<dbReference type="Gramene" id="TraesKAR2D01G0072850.1">
    <property type="protein sequence ID" value="cds.TraesKAR2D01G0072850.1"/>
    <property type="gene ID" value="TraesKAR2D01G0072850"/>
</dbReference>
<evidence type="ECO:0000256" key="4">
    <source>
        <dbReference type="ARBA" id="ARBA00023180"/>
    </source>
</evidence>
<dbReference type="Gramene" id="TraesROB_scaffold_113192_01G000100.1">
    <property type="protein sequence ID" value="TraesROB_scaffold_113192_01G000100.1"/>
    <property type="gene ID" value="TraesROB_scaffold_113192_01G000100"/>
</dbReference>
<evidence type="ECO:0000256" key="3">
    <source>
        <dbReference type="ARBA" id="ARBA00022801"/>
    </source>
</evidence>
<evidence type="ECO:0000313" key="6">
    <source>
        <dbReference type="Proteomes" id="UP000019116"/>
    </source>
</evidence>
<dbReference type="Gramene" id="TraesLAC2D03G01080150.1">
    <property type="protein sequence ID" value="TraesLAC2D03G01080150.1"/>
    <property type="gene ID" value="TraesLAC2D03G01080150"/>
</dbReference>
<dbReference type="Gene3D" id="3.40.50.1110">
    <property type="entry name" value="SGNH hydrolase"/>
    <property type="match status" value="1"/>
</dbReference>
<dbReference type="Gramene" id="TraesCLE_scaffold_105187_01G000100.1">
    <property type="protein sequence ID" value="TraesCLE_scaffold_105187_01G000100.1"/>
    <property type="gene ID" value="TraesCLE_scaffold_105187_01G000100"/>
</dbReference>
<dbReference type="Gramene" id="TraesCAD_scaffold_087754_01G000100.1">
    <property type="protein sequence ID" value="TraesCAD_scaffold_087754_01G000100.1"/>
    <property type="gene ID" value="TraesCAD_scaffold_087754_01G000100"/>
</dbReference>
<dbReference type="Gramene" id="TraesNOR2D03G01144600.1">
    <property type="protein sequence ID" value="TraesNOR2D03G01144600.1"/>
    <property type="gene ID" value="TraesNOR2D03G01144600"/>
</dbReference>
<dbReference type="InterPro" id="IPR001087">
    <property type="entry name" value="GDSL"/>
</dbReference>
<dbReference type="Gramene" id="TraesARI2D03G01144420.1">
    <property type="protein sequence ID" value="TraesARI2D03G01144420.1"/>
    <property type="gene ID" value="TraesARI2D03G01144420"/>
</dbReference>
<reference evidence="5" key="1">
    <citation type="submission" date="2018-08" db="EMBL/GenBank/DDBJ databases">
        <authorList>
            <person name="Rossello M."/>
        </authorList>
    </citation>
    <scope>NUCLEOTIDE SEQUENCE [LARGE SCALE GENOMIC DNA]</scope>
    <source>
        <strain evidence="5">cv. Chinese Spring</strain>
    </source>
</reference>
<dbReference type="STRING" id="4565.A0A3B6DBV2"/>
<name>A0A3B6DBV2_WHEAT</name>
<dbReference type="Gramene" id="TraesWEE_scaffold_102115_01G000100.1">
    <property type="protein sequence ID" value="TraesWEE_scaffold_102115_01G000100.1"/>
    <property type="gene ID" value="TraesWEE_scaffold_102115_01G000100"/>
</dbReference>
<protein>
    <recommendedName>
        <fullName evidence="7">GDSL esterase/lipase</fullName>
    </recommendedName>
</protein>
<dbReference type="Pfam" id="PF00657">
    <property type="entry name" value="Lipase_GDSL"/>
    <property type="match status" value="1"/>
</dbReference>
<proteinExistence type="inferred from homology"/>
<dbReference type="EnsemblPlants" id="TraesCS2D02G150100.1">
    <property type="protein sequence ID" value="TraesCS2D02G150100.1"/>
    <property type="gene ID" value="TraesCS2D02G150100"/>
</dbReference>
<dbReference type="Gramene" id="TraesSTA2D03G01117090.1">
    <property type="protein sequence ID" value="TraesSTA2D03G01117090.1"/>
    <property type="gene ID" value="TraesSTA2D03G01117090"/>
</dbReference>
<dbReference type="SUPFAM" id="SSF52266">
    <property type="entry name" value="SGNH hydrolase"/>
    <property type="match status" value="1"/>
</dbReference>
<dbReference type="Gramene" id="TraesMAC2D03G01126770.1">
    <property type="protein sequence ID" value="TraesMAC2D03G01126770.1"/>
    <property type="gene ID" value="TraesMAC2D03G01126770"/>
</dbReference>
<dbReference type="PANTHER" id="PTHR22835:SF539">
    <property type="entry name" value="GDSL ESTERASE_LIPASE"/>
    <property type="match status" value="1"/>
</dbReference>
<dbReference type="Gramene" id="TraesCS2D02G150100.1">
    <property type="protein sequence ID" value="TraesCS2D02G150100.1"/>
    <property type="gene ID" value="TraesCS2D02G150100"/>
</dbReference>
<comment type="similarity">
    <text evidence="1">Belongs to the 'GDSL' lipolytic enzyme family.</text>
</comment>
<accession>A0A3B6DBV2</accession>
<dbReference type="PANTHER" id="PTHR22835">
    <property type="entry name" value="ZINC FINGER FYVE DOMAIN CONTAINING PROTEIN"/>
    <property type="match status" value="1"/>
</dbReference>
<dbReference type="SMR" id="A0A3B6DBV2"/>
<dbReference type="Proteomes" id="UP000019116">
    <property type="component" value="Chromosome 2D"/>
</dbReference>
<dbReference type="OMA" id="CACEPEP"/>
<evidence type="ECO:0000256" key="2">
    <source>
        <dbReference type="ARBA" id="ARBA00022729"/>
    </source>
</evidence>